<protein>
    <recommendedName>
        <fullName evidence="1">ABM domain-containing protein</fullName>
    </recommendedName>
</protein>
<feature type="domain" description="ABM" evidence="1">
    <location>
        <begin position="6"/>
        <end position="98"/>
    </location>
</feature>
<evidence type="ECO:0000313" key="3">
    <source>
        <dbReference type="Proteomes" id="UP000777438"/>
    </source>
</evidence>
<sequence>MPERILVVARMLTVSQTRRDELLESLGHLAEIAQKDEPGTLKYAALIPREDDSKTVYAVEEYTDKAAFDLHMSSTGVKDINQWFADEKVLDPDDTPDVHILEYLPGFRFARAEVLKRPDPHVIFAELDYILGGLDTSIPYWKAVVETGRDHEPGTLVYGILKDTQKENRLCSIEAYESPEYLRDVHVPSQAIHNSIANTKHLRTGLRHHFLQKRGGFLYKE</sequence>
<keyword evidence="3" id="KW-1185">Reference proteome</keyword>
<dbReference type="EMBL" id="JAGPYM010000002">
    <property type="protein sequence ID" value="KAH6898120.1"/>
    <property type="molecule type" value="Genomic_DNA"/>
</dbReference>
<dbReference type="SUPFAM" id="SSF54909">
    <property type="entry name" value="Dimeric alpha+beta barrel"/>
    <property type="match status" value="2"/>
</dbReference>
<comment type="caution">
    <text evidence="2">The sequence shown here is derived from an EMBL/GenBank/DDBJ whole genome shotgun (WGS) entry which is preliminary data.</text>
</comment>
<dbReference type="PANTHER" id="PTHR40624">
    <property type="entry name" value="BIOSYNTHESIS MONOOXYGENASE, PUTATIVE (AFU_ORTHOLOGUE AFUA_1G12025)-RELATED"/>
    <property type="match status" value="1"/>
</dbReference>
<dbReference type="PROSITE" id="PS51725">
    <property type="entry name" value="ABM"/>
    <property type="match status" value="1"/>
</dbReference>
<dbReference type="AlphaFoldDB" id="A0A9P8WEN8"/>
<reference evidence="2 3" key="1">
    <citation type="journal article" date="2021" name="Nat. Commun.">
        <title>Genetic determinants of endophytism in the Arabidopsis root mycobiome.</title>
        <authorList>
            <person name="Mesny F."/>
            <person name="Miyauchi S."/>
            <person name="Thiergart T."/>
            <person name="Pickel B."/>
            <person name="Atanasova L."/>
            <person name="Karlsson M."/>
            <person name="Huettel B."/>
            <person name="Barry K.W."/>
            <person name="Haridas S."/>
            <person name="Chen C."/>
            <person name="Bauer D."/>
            <person name="Andreopoulos W."/>
            <person name="Pangilinan J."/>
            <person name="LaButti K."/>
            <person name="Riley R."/>
            <person name="Lipzen A."/>
            <person name="Clum A."/>
            <person name="Drula E."/>
            <person name="Henrissat B."/>
            <person name="Kohler A."/>
            <person name="Grigoriev I.V."/>
            <person name="Martin F.M."/>
            <person name="Hacquard S."/>
        </authorList>
    </citation>
    <scope>NUCLEOTIDE SEQUENCE [LARGE SCALE GENOMIC DNA]</scope>
    <source>
        <strain evidence="2 3">MPI-CAGE-CH-0241</strain>
    </source>
</reference>
<dbReference type="Proteomes" id="UP000777438">
    <property type="component" value="Unassembled WGS sequence"/>
</dbReference>
<dbReference type="OrthoDB" id="4520428at2759"/>
<gene>
    <name evidence="2" type="ORF">B0T10DRAFT_471826</name>
</gene>
<dbReference type="Pfam" id="PF03992">
    <property type="entry name" value="ABM"/>
    <property type="match status" value="1"/>
</dbReference>
<evidence type="ECO:0000313" key="2">
    <source>
        <dbReference type="EMBL" id="KAH6898120.1"/>
    </source>
</evidence>
<accession>A0A9P8WEN8</accession>
<name>A0A9P8WEN8_9HYPO</name>
<dbReference type="InterPro" id="IPR007138">
    <property type="entry name" value="ABM_dom"/>
</dbReference>
<dbReference type="InterPro" id="IPR011008">
    <property type="entry name" value="Dimeric_a/b-barrel"/>
</dbReference>
<dbReference type="PANTHER" id="PTHR40624:SF1">
    <property type="entry name" value="BIOSYNTHESIS MONOOXYGENASE, PUTATIVE (AFU_ORTHOLOGUE AFUA_1G12025)-RELATED"/>
    <property type="match status" value="1"/>
</dbReference>
<organism evidence="2 3">
    <name type="scientific">Thelonectria olida</name>
    <dbReference type="NCBI Taxonomy" id="1576542"/>
    <lineage>
        <taxon>Eukaryota</taxon>
        <taxon>Fungi</taxon>
        <taxon>Dikarya</taxon>
        <taxon>Ascomycota</taxon>
        <taxon>Pezizomycotina</taxon>
        <taxon>Sordariomycetes</taxon>
        <taxon>Hypocreomycetidae</taxon>
        <taxon>Hypocreales</taxon>
        <taxon>Nectriaceae</taxon>
        <taxon>Thelonectria</taxon>
    </lineage>
</organism>
<proteinExistence type="predicted"/>
<dbReference type="Gene3D" id="3.30.70.100">
    <property type="match status" value="1"/>
</dbReference>
<evidence type="ECO:0000259" key="1">
    <source>
        <dbReference type="PROSITE" id="PS51725"/>
    </source>
</evidence>